<protein>
    <recommendedName>
        <fullName evidence="2">TonB C-terminal domain-containing protein</fullName>
    </recommendedName>
</protein>
<reference evidence="1" key="1">
    <citation type="submission" date="2024-06" db="EMBL/GenBank/DDBJ databases">
        <title>Caulobacter inopinatus, sp. nov.</title>
        <authorList>
            <person name="Donachie S.P."/>
        </authorList>
    </citation>
    <scope>NUCLEOTIDE SEQUENCE</scope>
    <source>
        <strain evidence="1">73W</strain>
    </source>
</reference>
<name>A0AB39KW62_9CAUL</name>
<sequence length="100" mass="10505">MIASLILAAAAVLAPAQSTPTEARVQKVSEPTMAVALLSCVIQRDGALQGCKVMAESPSEMGVGEAALMMSSQYRLDPLGPDGRLRTGEVVEIPIQIRIK</sequence>
<dbReference type="AlphaFoldDB" id="A0AB39KW62"/>
<proteinExistence type="predicted"/>
<dbReference type="RefSeq" id="WP_369060878.1">
    <property type="nucleotide sequence ID" value="NZ_CP158375.1"/>
</dbReference>
<dbReference type="EMBL" id="CP158375">
    <property type="protein sequence ID" value="XDO97568.1"/>
    <property type="molecule type" value="Genomic_DNA"/>
</dbReference>
<evidence type="ECO:0000313" key="1">
    <source>
        <dbReference type="EMBL" id="XDO97568.1"/>
    </source>
</evidence>
<organism evidence="1">
    <name type="scientific">Caulobacter sp. 73W</name>
    <dbReference type="NCBI Taxonomy" id="3161137"/>
    <lineage>
        <taxon>Bacteria</taxon>
        <taxon>Pseudomonadati</taxon>
        <taxon>Pseudomonadota</taxon>
        <taxon>Alphaproteobacteria</taxon>
        <taxon>Caulobacterales</taxon>
        <taxon>Caulobacteraceae</taxon>
        <taxon>Caulobacter</taxon>
    </lineage>
</organism>
<accession>A0AB39KW62</accession>
<evidence type="ECO:0008006" key="2">
    <source>
        <dbReference type="Google" id="ProtNLM"/>
    </source>
</evidence>
<gene>
    <name evidence="1" type="ORF">ABOZ73_03865</name>
</gene>